<dbReference type="Gene3D" id="3.60.20.10">
    <property type="entry name" value="Glutamine Phosphoribosylpyrophosphate, subunit 1, domain 1"/>
    <property type="match status" value="1"/>
</dbReference>
<name>A0ABT9UR08_9FIRM</name>
<sequence>MSIIATVYIPEGIAIAADSRLTGTTTHKDGTKDRHTLSDNSQKLFLINNNTIGIACCGDAIIAGKAVGDFIRTFEIEEIQKEDTITDIANKLKDYTIKLHGEGVTYHVAGYVDDIPYVYKIINNEIIRNNIKEDNSIQYGFTWNGDPEALRKLVLGNPPMQFNFNLMQLKDGIDLAEFLIDLTIKYQRFDMRLATCGGPIDILVITKDYAKFIKHKILNP</sequence>
<dbReference type="RefSeq" id="WP_307484078.1">
    <property type="nucleotide sequence ID" value="NZ_JAUSUF010000002.1"/>
</dbReference>
<keyword evidence="2" id="KW-1185">Reference proteome</keyword>
<proteinExistence type="predicted"/>
<reference evidence="1 2" key="1">
    <citation type="submission" date="2023-07" db="EMBL/GenBank/DDBJ databases">
        <title>Genomic Encyclopedia of Type Strains, Phase IV (KMG-IV): sequencing the most valuable type-strain genomes for metagenomic binning, comparative biology and taxonomic classification.</title>
        <authorList>
            <person name="Goeker M."/>
        </authorList>
    </citation>
    <scope>NUCLEOTIDE SEQUENCE [LARGE SCALE GENOMIC DNA]</scope>
    <source>
        <strain evidence="1 2">DSM 20694</strain>
    </source>
</reference>
<evidence type="ECO:0000313" key="1">
    <source>
        <dbReference type="EMBL" id="MDQ0149092.1"/>
    </source>
</evidence>
<evidence type="ECO:0000313" key="2">
    <source>
        <dbReference type="Proteomes" id="UP001228504"/>
    </source>
</evidence>
<dbReference type="InterPro" id="IPR029055">
    <property type="entry name" value="Ntn_hydrolases_N"/>
</dbReference>
<accession>A0ABT9UR08</accession>
<dbReference type="Proteomes" id="UP001228504">
    <property type="component" value="Unassembled WGS sequence"/>
</dbReference>
<organism evidence="1 2">
    <name type="scientific">Eubacterium multiforme</name>
    <dbReference type="NCBI Taxonomy" id="83339"/>
    <lineage>
        <taxon>Bacteria</taxon>
        <taxon>Bacillati</taxon>
        <taxon>Bacillota</taxon>
        <taxon>Clostridia</taxon>
        <taxon>Eubacteriales</taxon>
        <taxon>Eubacteriaceae</taxon>
        <taxon>Eubacterium</taxon>
    </lineage>
</organism>
<protein>
    <recommendedName>
        <fullName evidence="3">Proteasome subunit beta</fullName>
    </recommendedName>
</protein>
<gene>
    <name evidence="1" type="ORF">J2S18_001022</name>
</gene>
<evidence type="ECO:0008006" key="3">
    <source>
        <dbReference type="Google" id="ProtNLM"/>
    </source>
</evidence>
<comment type="caution">
    <text evidence="1">The sequence shown here is derived from an EMBL/GenBank/DDBJ whole genome shotgun (WGS) entry which is preliminary data.</text>
</comment>
<dbReference type="EMBL" id="JAUSUF010000002">
    <property type="protein sequence ID" value="MDQ0149092.1"/>
    <property type="molecule type" value="Genomic_DNA"/>
</dbReference>